<dbReference type="GO" id="GO:0016625">
    <property type="term" value="F:oxidoreductase activity, acting on the aldehyde or oxo group of donors, iron-sulfur protein as acceptor"/>
    <property type="evidence" value="ECO:0007669"/>
    <property type="project" value="InterPro"/>
</dbReference>
<dbReference type="Pfam" id="PF01558">
    <property type="entry name" value="POR"/>
    <property type="match status" value="1"/>
</dbReference>
<dbReference type="InterPro" id="IPR002869">
    <property type="entry name" value="Pyrv_flavodox_OxRed_cen"/>
</dbReference>
<name>A0A1M4T287_MARH1</name>
<dbReference type="SUPFAM" id="SSF53323">
    <property type="entry name" value="Pyruvate-ferredoxin oxidoreductase, PFOR, domain III"/>
    <property type="match status" value="1"/>
</dbReference>
<proteinExistence type="predicted"/>
<dbReference type="AlphaFoldDB" id="A0A1M4T287"/>
<dbReference type="Proteomes" id="UP000184334">
    <property type="component" value="Unassembled WGS sequence"/>
</dbReference>
<accession>A0A1M4T287</accession>
<dbReference type="InterPro" id="IPR011894">
    <property type="entry name" value="PorC_KorC"/>
</dbReference>
<evidence type="ECO:0000256" key="1">
    <source>
        <dbReference type="ARBA" id="ARBA00023002"/>
    </source>
</evidence>
<sequence>MPEKYFEIRWHGRAGQGAKSASQFLTEAAVEAGKYSTAFPEYGAERSGAPMKAFNRIADVPIRIRSGIETPDVVVVFDDTMLGLPEITTGLSEDKIMLVNTVMSPEEVKEKTGFNGKIYTIPATNIALEEIKRGIPNTVMIGALVKLTNAVPLEVVKEKVKKTFEKKFSSEVVEANIRAVERGYQEVKGNA</sequence>
<dbReference type="EMBL" id="FQUI01000003">
    <property type="protein sequence ID" value="SHE38589.1"/>
    <property type="molecule type" value="Genomic_DNA"/>
</dbReference>
<reference evidence="3" key="1">
    <citation type="submission" date="2016-11" db="EMBL/GenBank/DDBJ databases">
        <authorList>
            <person name="Varghese N."/>
            <person name="Submissions S."/>
        </authorList>
    </citation>
    <scope>NUCLEOTIDE SEQUENCE [LARGE SCALE GENOMIC DNA]</scope>
    <source>
        <strain evidence="3">DSM 16785</strain>
    </source>
</reference>
<feature type="domain" description="Pyruvate/ketoisovalerate oxidoreductase catalytic" evidence="2">
    <location>
        <begin position="14"/>
        <end position="185"/>
    </location>
</feature>
<dbReference type="Gene3D" id="3.40.920.10">
    <property type="entry name" value="Pyruvate-ferredoxin oxidoreductase, PFOR, domain III"/>
    <property type="match status" value="1"/>
</dbReference>
<comment type="caution">
    <text evidence="3">The sequence shown here is derived from an EMBL/GenBank/DDBJ whole genome shotgun (WGS) entry which is preliminary data.</text>
</comment>
<evidence type="ECO:0000259" key="2">
    <source>
        <dbReference type="Pfam" id="PF01558"/>
    </source>
</evidence>
<dbReference type="PANTHER" id="PTHR43366:SF1">
    <property type="entry name" value="PYRUVATE SYNTHASE SUBUNIT PORC"/>
    <property type="match status" value="1"/>
</dbReference>
<gene>
    <name evidence="3" type="ORF">SAMN02745164_00345</name>
</gene>
<protein>
    <submittedName>
        <fullName evidence="3">Pyruvate ferredoxin oxidoreductase, gamma subunit</fullName>
    </submittedName>
</protein>
<dbReference type="STRING" id="1122195.SAMN02745164_00345"/>
<organism evidence="3 4">
    <name type="scientific">Marinitoga hydrogenitolerans (strain DSM 16785 / JCM 12826 / AT1271)</name>
    <dbReference type="NCBI Taxonomy" id="1122195"/>
    <lineage>
        <taxon>Bacteria</taxon>
        <taxon>Thermotogati</taxon>
        <taxon>Thermotogota</taxon>
        <taxon>Thermotogae</taxon>
        <taxon>Petrotogales</taxon>
        <taxon>Petrotogaceae</taxon>
        <taxon>Marinitoga</taxon>
    </lineage>
</organism>
<dbReference type="RefSeq" id="WP_072862792.1">
    <property type="nucleotide sequence ID" value="NZ_FQUI01000003.1"/>
</dbReference>
<keyword evidence="4" id="KW-1185">Reference proteome</keyword>
<evidence type="ECO:0000313" key="3">
    <source>
        <dbReference type="EMBL" id="SHE38589.1"/>
    </source>
</evidence>
<keyword evidence="1" id="KW-0560">Oxidoreductase</keyword>
<dbReference type="OrthoDB" id="9794954at2"/>
<dbReference type="InterPro" id="IPR051626">
    <property type="entry name" value="Oxidoreductase_gamma_subunit"/>
</dbReference>
<dbReference type="PANTHER" id="PTHR43366">
    <property type="entry name" value="PYRUVATE SYNTHASE SUBUNIT PORC"/>
    <property type="match status" value="1"/>
</dbReference>
<keyword evidence="3" id="KW-0670">Pyruvate</keyword>
<dbReference type="NCBIfam" id="TIGR02175">
    <property type="entry name" value="PorC_KorC"/>
    <property type="match status" value="1"/>
</dbReference>
<dbReference type="InterPro" id="IPR019752">
    <property type="entry name" value="Pyrv/ketoisovalerate_OxRed_cat"/>
</dbReference>
<evidence type="ECO:0000313" key="4">
    <source>
        <dbReference type="Proteomes" id="UP000184334"/>
    </source>
</evidence>